<name>A0AAE3JG99_9FIRM</name>
<feature type="transmembrane region" description="Helical" evidence="1">
    <location>
        <begin position="269"/>
        <end position="288"/>
    </location>
</feature>
<gene>
    <name evidence="2" type="ORF">LKD81_15095</name>
</gene>
<keyword evidence="1" id="KW-0812">Transmembrane</keyword>
<reference evidence="2" key="1">
    <citation type="submission" date="2021-10" db="EMBL/GenBank/DDBJ databases">
        <title>Anaerobic single-cell dispensing facilitates the cultivation of human gut bacteria.</title>
        <authorList>
            <person name="Afrizal A."/>
        </authorList>
    </citation>
    <scope>NUCLEOTIDE SEQUENCE</scope>
    <source>
        <strain evidence="2">CLA-AA-H215</strain>
    </source>
</reference>
<keyword evidence="3" id="KW-1185">Reference proteome</keyword>
<feature type="transmembrane region" description="Helical" evidence="1">
    <location>
        <begin position="561"/>
        <end position="579"/>
    </location>
</feature>
<organism evidence="2 3">
    <name type="scientific">Hominifimenecus microfluidus</name>
    <dbReference type="NCBI Taxonomy" id="2885348"/>
    <lineage>
        <taxon>Bacteria</taxon>
        <taxon>Bacillati</taxon>
        <taxon>Bacillota</taxon>
        <taxon>Clostridia</taxon>
        <taxon>Lachnospirales</taxon>
        <taxon>Lachnospiraceae</taxon>
        <taxon>Hominifimenecus</taxon>
    </lineage>
</organism>
<sequence length="610" mass="70336">MNTRKSMKRAAKQVLKRHYWFLVLVCLIASFLGTEFGNSLRLLEIYDISEEESTAGTGVTTGRVHVEAEEAIRQALKGNTAEGEAISSEIRQQAIDSTKAKGNEVFGHSQGIFAQIANSIQSGQVFIILISAIRSLGVSGSTILHAFVVLAMLAWLFFWAFFANIYGVISRRIFLECRTYPHVLPHRFLFLFRVKRWLRTVFTMLMAELFQFLWYFTIIGGVIKHYSYALVPYIVAENPDLNWREVIGLSRRMMKGHKWQFFLADLSFLGWWILDAVTMGLLSIFFLNPYRMAFFCEMYAEVRREAKENGIFGSERLCDTYLYEIPSRSVLEEAYGNLVTLMDEPLPEYTRLRGIRGFMAQNFGITIFNRKDEDAFREAYRKKHARRQAEAVLDAQIYPIRLFILPEAGKRERQDYLQCMRRYSIPTLILMFFIFSFLGWCWEVGIHLIEDGVFVNRGVLHGPWLPIYGSGSILILTLLYRFRRNPGLMFVATVVLCGVIEYFTSVYLEYMHNGMKWWDYSGYFLNLDGRICGEGLLIFGLGGLAITYLTAPLLDNYLRKIPYRISVPVCLILIGAFLVDQSYSKRYPNEGAGITDYKGAYVEEIEHANL</sequence>
<evidence type="ECO:0000256" key="1">
    <source>
        <dbReference type="SAM" id="Phobius"/>
    </source>
</evidence>
<accession>A0AAE3JG99</accession>
<feature type="transmembrane region" description="Helical" evidence="1">
    <location>
        <begin position="461"/>
        <end position="480"/>
    </location>
</feature>
<protein>
    <submittedName>
        <fullName evidence="2">DUF975 family protein</fullName>
    </submittedName>
</protein>
<dbReference type="RefSeq" id="WP_308454708.1">
    <property type="nucleotide sequence ID" value="NZ_JAJEQR010000060.1"/>
</dbReference>
<feature type="transmembrane region" description="Helical" evidence="1">
    <location>
        <begin position="428"/>
        <end position="449"/>
    </location>
</feature>
<dbReference type="Pfam" id="PF06541">
    <property type="entry name" value="ABC_trans_CmpB"/>
    <property type="match status" value="1"/>
</dbReference>
<feature type="transmembrane region" description="Helical" evidence="1">
    <location>
        <begin position="143"/>
        <end position="169"/>
    </location>
</feature>
<dbReference type="InterPro" id="IPR010380">
    <property type="entry name" value="DUF975"/>
</dbReference>
<feature type="transmembrane region" description="Helical" evidence="1">
    <location>
        <begin position="487"/>
        <end position="508"/>
    </location>
</feature>
<dbReference type="InterPro" id="IPR010540">
    <property type="entry name" value="CmpB_TMEM229"/>
</dbReference>
<keyword evidence="1" id="KW-1133">Transmembrane helix</keyword>
<feature type="transmembrane region" description="Helical" evidence="1">
    <location>
        <begin position="535"/>
        <end position="554"/>
    </location>
</feature>
<dbReference type="PANTHER" id="PTHR40076:SF1">
    <property type="entry name" value="MEMBRANE PROTEIN"/>
    <property type="match status" value="1"/>
</dbReference>
<proteinExistence type="predicted"/>
<comment type="caution">
    <text evidence="2">The sequence shown here is derived from an EMBL/GenBank/DDBJ whole genome shotgun (WGS) entry which is preliminary data.</text>
</comment>
<dbReference type="Pfam" id="PF06161">
    <property type="entry name" value="DUF975"/>
    <property type="match status" value="1"/>
</dbReference>
<dbReference type="EMBL" id="JAJEQR010000060">
    <property type="protein sequence ID" value="MCC2232300.1"/>
    <property type="molecule type" value="Genomic_DNA"/>
</dbReference>
<dbReference type="PANTHER" id="PTHR40076">
    <property type="entry name" value="MEMBRANE PROTEIN-RELATED"/>
    <property type="match status" value="1"/>
</dbReference>
<keyword evidence="1" id="KW-0472">Membrane</keyword>
<dbReference type="Proteomes" id="UP001198182">
    <property type="component" value="Unassembled WGS sequence"/>
</dbReference>
<feature type="transmembrane region" description="Helical" evidence="1">
    <location>
        <begin position="197"/>
        <end position="223"/>
    </location>
</feature>
<evidence type="ECO:0000313" key="3">
    <source>
        <dbReference type="Proteomes" id="UP001198182"/>
    </source>
</evidence>
<evidence type="ECO:0000313" key="2">
    <source>
        <dbReference type="EMBL" id="MCC2232300.1"/>
    </source>
</evidence>
<dbReference type="AlphaFoldDB" id="A0AAE3JG99"/>